<dbReference type="EMBL" id="BARV01023198">
    <property type="protein sequence ID" value="GAI28694.1"/>
    <property type="molecule type" value="Genomic_DNA"/>
</dbReference>
<organism evidence="1">
    <name type="scientific">marine sediment metagenome</name>
    <dbReference type="NCBI Taxonomy" id="412755"/>
    <lineage>
        <taxon>unclassified sequences</taxon>
        <taxon>metagenomes</taxon>
        <taxon>ecological metagenomes</taxon>
    </lineage>
</organism>
<comment type="caution">
    <text evidence="1">The sequence shown here is derived from an EMBL/GenBank/DDBJ whole genome shotgun (WGS) entry which is preliminary data.</text>
</comment>
<dbReference type="AlphaFoldDB" id="X1PCR0"/>
<sequence length="66" mass="7634">KKVVKSTRKAATKAHNRKYALKSLRQAVTRSHTRVFSGRPWKKIEHDLGIIGWVRALEVTYGWLFG</sequence>
<protein>
    <submittedName>
        <fullName evidence="1">Uncharacterized protein</fullName>
    </submittedName>
</protein>
<reference evidence="1" key="1">
    <citation type="journal article" date="2014" name="Front. Microbiol.">
        <title>High frequency of phylogenetically diverse reductive dehalogenase-homologous genes in deep subseafloor sedimentary metagenomes.</title>
        <authorList>
            <person name="Kawai M."/>
            <person name="Futagami T."/>
            <person name="Toyoda A."/>
            <person name="Takaki Y."/>
            <person name="Nishi S."/>
            <person name="Hori S."/>
            <person name="Arai W."/>
            <person name="Tsubouchi T."/>
            <person name="Morono Y."/>
            <person name="Uchiyama I."/>
            <person name="Ito T."/>
            <person name="Fujiyama A."/>
            <person name="Inagaki F."/>
            <person name="Takami H."/>
        </authorList>
    </citation>
    <scope>NUCLEOTIDE SEQUENCE</scope>
    <source>
        <strain evidence="1">Expedition CK06-06</strain>
    </source>
</reference>
<evidence type="ECO:0000313" key="1">
    <source>
        <dbReference type="EMBL" id="GAI28694.1"/>
    </source>
</evidence>
<accession>X1PCR0</accession>
<gene>
    <name evidence="1" type="ORF">S06H3_38103</name>
</gene>
<name>X1PCR0_9ZZZZ</name>
<proteinExistence type="predicted"/>
<feature type="non-terminal residue" evidence="1">
    <location>
        <position position="1"/>
    </location>
</feature>